<gene>
    <name evidence="2" type="ORF">ABLG96_10235</name>
</gene>
<sequence length="108" mass="11695">MPQDSPYNWTSAVNGFAEVWVSSELTVGLSRLVSTIGTTIAAAATTAAATRIATRRRTVRGTGGWIRSRIRIRITGRTSRWPSRAVDPGRDAGAGGSHRHRAGRLPRR</sequence>
<feature type="compositionally biased region" description="Basic residues" evidence="1">
    <location>
        <begin position="97"/>
        <end position="108"/>
    </location>
</feature>
<organism evidence="2">
    <name type="scientific">Nakamurella sp. A5-74</name>
    <dbReference type="NCBI Taxonomy" id="3158264"/>
    <lineage>
        <taxon>Bacteria</taxon>
        <taxon>Bacillati</taxon>
        <taxon>Actinomycetota</taxon>
        <taxon>Actinomycetes</taxon>
        <taxon>Nakamurellales</taxon>
        <taxon>Nakamurellaceae</taxon>
        <taxon>Nakamurella</taxon>
    </lineage>
</organism>
<protein>
    <submittedName>
        <fullName evidence="2">Uncharacterized protein</fullName>
    </submittedName>
</protein>
<reference evidence="2" key="1">
    <citation type="submission" date="2024-05" db="EMBL/GenBank/DDBJ databases">
        <authorList>
            <person name="Cai S.Y."/>
            <person name="Jin L.M."/>
            <person name="Li H.R."/>
        </authorList>
    </citation>
    <scope>NUCLEOTIDE SEQUENCE</scope>
    <source>
        <strain evidence="2">A5-74</strain>
    </source>
</reference>
<dbReference type="RefSeq" id="WP_353651222.1">
    <property type="nucleotide sequence ID" value="NZ_CP159218.1"/>
</dbReference>
<accession>A0AAU8DTF2</accession>
<dbReference type="AlphaFoldDB" id="A0AAU8DTF2"/>
<dbReference type="EMBL" id="CP159218">
    <property type="protein sequence ID" value="XCG65617.1"/>
    <property type="molecule type" value="Genomic_DNA"/>
</dbReference>
<name>A0AAU8DTF2_9ACTN</name>
<evidence type="ECO:0000313" key="2">
    <source>
        <dbReference type="EMBL" id="XCG65617.1"/>
    </source>
</evidence>
<proteinExistence type="predicted"/>
<feature type="region of interest" description="Disordered" evidence="1">
    <location>
        <begin position="80"/>
        <end position="108"/>
    </location>
</feature>
<evidence type="ECO:0000256" key="1">
    <source>
        <dbReference type="SAM" id="MobiDB-lite"/>
    </source>
</evidence>